<evidence type="ECO:0000313" key="1">
    <source>
        <dbReference type="EMBL" id="RMX46938.1"/>
    </source>
</evidence>
<evidence type="ECO:0000313" key="2">
    <source>
        <dbReference type="Proteomes" id="UP000275408"/>
    </source>
</evidence>
<name>A0A3M6U0D5_POCDA</name>
<comment type="caution">
    <text evidence="1">The sequence shown here is derived from an EMBL/GenBank/DDBJ whole genome shotgun (WGS) entry which is preliminary data.</text>
</comment>
<organism evidence="1 2">
    <name type="scientific">Pocillopora damicornis</name>
    <name type="common">Cauliflower coral</name>
    <name type="synonym">Millepora damicornis</name>
    <dbReference type="NCBI Taxonomy" id="46731"/>
    <lineage>
        <taxon>Eukaryota</taxon>
        <taxon>Metazoa</taxon>
        <taxon>Cnidaria</taxon>
        <taxon>Anthozoa</taxon>
        <taxon>Hexacorallia</taxon>
        <taxon>Scleractinia</taxon>
        <taxon>Astrocoeniina</taxon>
        <taxon>Pocilloporidae</taxon>
        <taxon>Pocillopora</taxon>
    </lineage>
</organism>
<dbReference type="EMBL" id="RCHS01002515">
    <property type="protein sequence ID" value="RMX46938.1"/>
    <property type="molecule type" value="Genomic_DNA"/>
</dbReference>
<protein>
    <submittedName>
        <fullName evidence="1">Uncharacterized protein</fullName>
    </submittedName>
</protein>
<dbReference type="Proteomes" id="UP000275408">
    <property type="component" value="Unassembled WGS sequence"/>
</dbReference>
<keyword evidence="2" id="KW-1185">Reference proteome</keyword>
<reference evidence="1 2" key="1">
    <citation type="journal article" date="2018" name="Sci. Rep.">
        <title>Comparative analysis of the Pocillopora damicornis genome highlights role of immune system in coral evolution.</title>
        <authorList>
            <person name="Cunning R."/>
            <person name="Bay R.A."/>
            <person name="Gillette P."/>
            <person name="Baker A.C."/>
            <person name="Traylor-Knowles N."/>
        </authorList>
    </citation>
    <scope>NUCLEOTIDE SEQUENCE [LARGE SCALE GENOMIC DNA]</scope>
    <source>
        <strain evidence="1">RSMAS</strain>
        <tissue evidence="1">Whole animal</tissue>
    </source>
</reference>
<sequence length="294" mass="32492">MGALKRNENNGVETGWFKILATACLAVGVSREFTSNDMVLMNALPTDARCSWNSRRSLLHVYAQKTVISPQGNRPNCQNSFFNNGRPCGDQNLLISVANLTKDLNPSRPKAVEISNMNLRPAGRFADCSETSISVLLESFGVGTSFSNETHLSMEHENPMESFPNNFRVPQAFCVTPEITCLPSESATSLSESSKSSVTLQLVQETTFTKKEGRKIFDVQPQARYESFKDVPGSTCCTSCGIRVLTYTEYRVSSATWALAGCDPFMSSLQDTIREIYPSVNKGSIFCSRNYYEG</sequence>
<accession>A0A3M6U0D5</accession>
<gene>
    <name evidence="1" type="ORF">pdam_00011954</name>
</gene>
<proteinExistence type="predicted"/>
<dbReference type="AlphaFoldDB" id="A0A3M6U0D5"/>